<comment type="caution">
    <text evidence="1">The sequence shown here is derived from an EMBL/GenBank/DDBJ whole genome shotgun (WGS) entry which is preliminary data.</text>
</comment>
<protein>
    <submittedName>
        <fullName evidence="1">Uncharacterized protein</fullName>
    </submittedName>
</protein>
<accession>A0AAE3UDP1</accession>
<dbReference type="EMBL" id="JASJOU010000004">
    <property type="protein sequence ID" value="MDJ1502063.1"/>
    <property type="molecule type" value="Genomic_DNA"/>
</dbReference>
<dbReference type="AlphaFoldDB" id="A0AAE3UDP1"/>
<evidence type="ECO:0000313" key="1">
    <source>
        <dbReference type="EMBL" id="MDJ1502063.1"/>
    </source>
</evidence>
<organism evidence="1 2">
    <name type="scientific">Xanthocytophaga agilis</name>
    <dbReference type="NCBI Taxonomy" id="3048010"/>
    <lineage>
        <taxon>Bacteria</taxon>
        <taxon>Pseudomonadati</taxon>
        <taxon>Bacteroidota</taxon>
        <taxon>Cytophagia</taxon>
        <taxon>Cytophagales</taxon>
        <taxon>Rhodocytophagaceae</taxon>
        <taxon>Xanthocytophaga</taxon>
    </lineage>
</organism>
<reference evidence="1" key="1">
    <citation type="submission" date="2023-05" db="EMBL/GenBank/DDBJ databases">
        <authorList>
            <person name="Zhang X."/>
        </authorList>
    </citation>
    <scope>NUCLEOTIDE SEQUENCE</scope>
    <source>
        <strain evidence="1">BD1B2-1</strain>
    </source>
</reference>
<gene>
    <name evidence="1" type="ORF">QNI22_15460</name>
</gene>
<sequence>MPCTQISAIFTREINQFMGSKYLSYIFFLVVSCCVTLRCSEPSRIETPPKQFSQPYSVKISPGIDSVLSTNHSFYGDSLFPEHANLIRFWIKQYHHNRCVPITYAKHMLRESFEGYKNLGDVNNDKKNDTIFILPPLDVCENGQSYYFTDTKLPRLETESVCCHPGNFFKGPDIDEDGICEVGFFYSSCASRYKSVHLFRLKDNQWEKIAASEFDLFTQNPSKVKFETLVRKLAKNKFQMRNFLDGNKYWETTLLQ</sequence>
<keyword evidence="2" id="KW-1185">Reference proteome</keyword>
<dbReference type="Proteomes" id="UP001232063">
    <property type="component" value="Unassembled WGS sequence"/>
</dbReference>
<proteinExistence type="predicted"/>
<name>A0AAE3UDP1_9BACT</name>
<evidence type="ECO:0000313" key="2">
    <source>
        <dbReference type="Proteomes" id="UP001232063"/>
    </source>
</evidence>